<dbReference type="AlphaFoldDB" id="A0A316U6Q6"/>
<dbReference type="SUPFAM" id="SSF51905">
    <property type="entry name" value="FAD/NAD(P)-binding domain"/>
    <property type="match status" value="1"/>
</dbReference>
<dbReference type="STRING" id="1684307.A0A316U6Q6"/>
<evidence type="ECO:0000313" key="8">
    <source>
        <dbReference type="Proteomes" id="UP000245942"/>
    </source>
</evidence>
<proteinExistence type="inferred from homology"/>
<evidence type="ECO:0000256" key="2">
    <source>
        <dbReference type="ARBA" id="ARBA00022630"/>
    </source>
</evidence>
<comment type="similarity">
    <text evidence="1">Belongs to the paxM FAD-dependent monooxygenase family.</text>
</comment>
<dbReference type="SUPFAM" id="SSF54373">
    <property type="entry name" value="FAD-linked reductases, C-terminal domain"/>
    <property type="match status" value="1"/>
</dbReference>
<dbReference type="PANTHER" id="PTHR13789">
    <property type="entry name" value="MONOOXYGENASE"/>
    <property type="match status" value="1"/>
</dbReference>
<dbReference type="PRINTS" id="PR00420">
    <property type="entry name" value="RNGMNOXGNASE"/>
</dbReference>
<dbReference type="RefSeq" id="XP_025348060.1">
    <property type="nucleotide sequence ID" value="XM_025490652.1"/>
</dbReference>
<reference evidence="7 8" key="1">
    <citation type="journal article" date="2018" name="Mol. Biol. Evol.">
        <title>Broad Genomic Sampling Reveals a Smut Pathogenic Ancestry of the Fungal Clade Ustilaginomycotina.</title>
        <authorList>
            <person name="Kijpornyongpan T."/>
            <person name="Mondo S.J."/>
            <person name="Barry K."/>
            <person name="Sandor L."/>
            <person name="Lee J."/>
            <person name="Lipzen A."/>
            <person name="Pangilinan J."/>
            <person name="LaButti K."/>
            <person name="Hainaut M."/>
            <person name="Henrissat B."/>
            <person name="Grigoriev I.V."/>
            <person name="Spatafora J.W."/>
            <person name="Aime M.C."/>
        </authorList>
    </citation>
    <scope>NUCLEOTIDE SEQUENCE [LARGE SCALE GENOMIC DNA]</scope>
    <source>
        <strain evidence="7 8">MCA 4718</strain>
    </source>
</reference>
<dbReference type="GeneID" id="37012386"/>
<dbReference type="GO" id="GO:0071949">
    <property type="term" value="F:FAD binding"/>
    <property type="evidence" value="ECO:0007669"/>
    <property type="project" value="InterPro"/>
</dbReference>
<sequence>MSKYSEASSTAPQGLNIIIVGGGIAGLAAARTLRERHNVTVLEQWGMKSETGAAIHTGPNASKLVLKWGVDLSESPHFKVVREHTGKGKKVMEQRLDPAAMWGAPWLLNHRVTLHKQLLANATADDGTVPGKAPKILLGKKVVRANVDDTSVTLDDGTVLKADILIAADGIRSVIQREVIGDTLVAKPSGHSAYRCLIPGEPIKADPEWSYLFDTSGCNIFLAEDRRVVAYTCAYQGRDYINIVAACPDKSLSEGVDSKESWSERGSVAELVKTFSDFSPAIQRLLSYSEECGLWQLRDQDPLKNWHKNQTVLIGDAAHPMLPHLGQGGSQAIEDADMLGYLFKDVDSTASHSLIEKRLQKFFELRWPRATFCQENSRSQALGVRENDAELGVPILNPLKTAHYLYTYEDGETWAAQQAEVGKAKNESMLDAVDRSITVPPQVAQATAPQVATI</sequence>
<keyword evidence="5" id="KW-0503">Monooxygenase</keyword>
<accession>A0A316U6Q6</accession>
<evidence type="ECO:0000256" key="1">
    <source>
        <dbReference type="ARBA" id="ARBA00007992"/>
    </source>
</evidence>
<dbReference type="InterPro" id="IPR002938">
    <property type="entry name" value="FAD-bd"/>
</dbReference>
<keyword evidence="8" id="KW-1185">Reference proteome</keyword>
<dbReference type="EMBL" id="KZ819326">
    <property type="protein sequence ID" value="PWN20900.1"/>
    <property type="molecule type" value="Genomic_DNA"/>
</dbReference>
<dbReference type="OrthoDB" id="47494at2759"/>
<dbReference type="InterPro" id="IPR036188">
    <property type="entry name" value="FAD/NAD-bd_sf"/>
</dbReference>
<dbReference type="Proteomes" id="UP000245942">
    <property type="component" value="Unassembled WGS sequence"/>
</dbReference>
<evidence type="ECO:0000313" key="7">
    <source>
        <dbReference type="EMBL" id="PWN20900.1"/>
    </source>
</evidence>
<dbReference type="GO" id="GO:0004497">
    <property type="term" value="F:monooxygenase activity"/>
    <property type="evidence" value="ECO:0007669"/>
    <property type="project" value="UniProtKB-KW"/>
</dbReference>
<keyword evidence="2" id="KW-0285">Flavoprotein</keyword>
<organism evidence="7 8">
    <name type="scientific">Pseudomicrostroma glucosiphilum</name>
    <dbReference type="NCBI Taxonomy" id="1684307"/>
    <lineage>
        <taxon>Eukaryota</taxon>
        <taxon>Fungi</taxon>
        <taxon>Dikarya</taxon>
        <taxon>Basidiomycota</taxon>
        <taxon>Ustilaginomycotina</taxon>
        <taxon>Exobasidiomycetes</taxon>
        <taxon>Microstromatales</taxon>
        <taxon>Microstromatales incertae sedis</taxon>
        <taxon>Pseudomicrostroma</taxon>
    </lineage>
</organism>
<evidence type="ECO:0000256" key="3">
    <source>
        <dbReference type="ARBA" id="ARBA00022827"/>
    </source>
</evidence>
<evidence type="ECO:0000259" key="6">
    <source>
        <dbReference type="Pfam" id="PF01494"/>
    </source>
</evidence>
<protein>
    <submittedName>
        <fullName evidence="7">FAD/NAD(P)-binding domain-containing protein</fullName>
    </submittedName>
</protein>
<evidence type="ECO:0000256" key="4">
    <source>
        <dbReference type="ARBA" id="ARBA00023002"/>
    </source>
</evidence>
<gene>
    <name evidence="7" type="ORF">BCV69DRAFT_259059</name>
</gene>
<dbReference type="Pfam" id="PF01494">
    <property type="entry name" value="FAD_binding_3"/>
    <property type="match status" value="1"/>
</dbReference>
<name>A0A316U6Q6_9BASI</name>
<feature type="domain" description="FAD-binding" evidence="6">
    <location>
        <begin position="17"/>
        <end position="356"/>
    </location>
</feature>
<evidence type="ECO:0000256" key="5">
    <source>
        <dbReference type="ARBA" id="ARBA00023033"/>
    </source>
</evidence>
<keyword evidence="4" id="KW-0560">Oxidoreductase</keyword>
<keyword evidence="3" id="KW-0274">FAD</keyword>
<dbReference type="Gene3D" id="3.50.50.60">
    <property type="entry name" value="FAD/NAD(P)-binding domain"/>
    <property type="match status" value="1"/>
</dbReference>
<dbReference type="PANTHER" id="PTHR13789:SF314">
    <property type="entry name" value="FAD-BINDING DOMAIN-CONTAINING PROTEIN"/>
    <property type="match status" value="1"/>
</dbReference>
<dbReference type="InterPro" id="IPR050493">
    <property type="entry name" value="FAD-dep_Monooxygenase_BioMet"/>
</dbReference>